<name>A0A852ZIJ0_9ACTN</name>
<organism evidence="1 2">
    <name type="scientific">Actinopolymorpha rutila</name>
    <dbReference type="NCBI Taxonomy" id="446787"/>
    <lineage>
        <taxon>Bacteria</taxon>
        <taxon>Bacillati</taxon>
        <taxon>Actinomycetota</taxon>
        <taxon>Actinomycetes</taxon>
        <taxon>Propionibacteriales</taxon>
        <taxon>Actinopolymorphaceae</taxon>
        <taxon>Actinopolymorpha</taxon>
    </lineage>
</organism>
<dbReference type="EMBL" id="JACBZH010000001">
    <property type="protein sequence ID" value="NYH92931.1"/>
    <property type="molecule type" value="Genomic_DNA"/>
</dbReference>
<reference evidence="1 2" key="1">
    <citation type="submission" date="2020-07" db="EMBL/GenBank/DDBJ databases">
        <title>Sequencing the genomes of 1000 actinobacteria strains.</title>
        <authorList>
            <person name="Klenk H.-P."/>
        </authorList>
    </citation>
    <scope>NUCLEOTIDE SEQUENCE [LARGE SCALE GENOMIC DNA]</scope>
    <source>
        <strain evidence="1 2">DSM 18448</strain>
    </source>
</reference>
<proteinExistence type="predicted"/>
<dbReference type="AlphaFoldDB" id="A0A852ZIJ0"/>
<keyword evidence="2" id="KW-1185">Reference proteome</keyword>
<evidence type="ECO:0000313" key="1">
    <source>
        <dbReference type="EMBL" id="NYH92931.1"/>
    </source>
</evidence>
<protein>
    <submittedName>
        <fullName evidence="1">Uncharacterized protein</fullName>
    </submittedName>
</protein>
<sequence length="32" mass="3266">MGVGLLAWTVGVALALISSNRDRTGGDHRANG</sequence>
<accession>A0A852ZIJ0</accession>
<evidence type="ECO:0000313" key="2">
    <source>
        <dbReference type="Proteomes" id="UP000579605"/>
    </source>
</evidence>
<gene>
    <name evidence="1" type="ORF">F4554_005569</name>
</gene>
<dbReference type="Proteomes" id="UP000579605">
    <property type="component" value="Unassembled WGS sequence"/>
</dbReference>
<comment type="caution">
    <text evidence="1">The sequence shown here is derived from an EMBL/GenBank/DDBJ whole genome shotgun (WGS) entry which is preliminary data.</text>
</comment>